<dbReference type="Proteomes" id="UP000075243">
    <property type="component" value="Unassembled WGS sequence"/>
</dbReference>
<accession>A0A151QNE5</accession>
<protein>
    <submittedName>
        <fullName evidence="3">Disease resistance protein RPM1</fullName>
    </submittedName>
</protein>
<dbReference type="SUPFAM" id="SSF52058">
    <property type="entry name" value="L domain-like"/>
    <property type="match status" value="2"/>
</dbReference>
<sequence>MVVDIPKEIRKIRKLRYLLGDEISFVATKDCLGSMTFLEKIRVLRVDDEGVVIRELGKLKQLRNMRISGFRAEHTKTLCSSIHEMQFLEVLHIHGDYGHQVIDLPHMSSLSTLRKLFLHGMLKKMPNWISQLQNLVKLSLEHSNLTNDPLESLKDLPNLLFLSMFYAYEGQPGTKIIECKRRLGTSSSSALSSTSLRKIFSKYLPLRVLDFENVVPLNVPKALLNLIHLKYLCFWNSWIKSLPKSIGNLQNLEILDVRRTMVVDIPKEIRKIRKLRYLLGDEISFVATKDCLGSMTFLEKIRVLRVDDEGVVIRELGKLKQLRNMRISGFRAEHTKTLCSSIHEMQFLEVLHIHGDYGHQVIDLPHMSSLSTLRKLFLHGMLKKMPNWISQLQNLVKLSLEHSNLTNDPLESLKDLPNLLFLSMFYAYEGETLYFKDGGFRKLKKLDLNYLFQLNSIFIERGALQSLKELGLNRIPKLRKIPSGIQHLEKLQVLTTKDMPIEFEKSIAGDGGQDHWMIRHVPRVQIKMSLRNTVAKANDMFRSLLKDALSQQPARI</sequence>
<evidence type="ECO:0000313" key="3">
    <source>
        <dbReference type="EMBL" id="KYP31805.1"/>
    </source>
</evidence>
<feature type="domain" description="Disease resistance R13L4/SHOC-2-like LRR" evidence="2">
    <location>
        <begin position="198"/>
        <end position="495"/>
    </location>
</feature>
<dbReference type="Gene3D" id="3.80.10.10">
    <property type="entry name" value="Ribonuclease Inhibitor"/>
    <property type="match status" value="2"/>
</dbReference>
<dbReference type="Gramene" id="C.cajan_48541.t">
    <property type="protein sequence ID" value="C.cajan_48541.t"/>
    <property type="gene ID" value="C.cajan_48541"/>
</dbReference>
<reference evidence="3" key="1">
    <citation type="journal article" date="2012" name="Nat. Biotechnol.">
        <title>Draft genome sequence of pigeonpea (Cajanus cajan), an orphan legume crop of resource-poor farmers.</title>
        <authorList>
            <person name="Varshney R.K."/>
            <person name="Chen W."/>
            <person name="Li Y."/>
            <person name="Bharti A.K."/>
            <person name="Saxena R.K."/>
            <person name="Schlueter J.A."/>
            <person name="Donoghue M.T."/>
            <person name="Azam S."/>
            <person name="Fan G."/>
            <person name="Whaley A.M."/>
            <person name="Farmer A.D."/>
            <person name="Sheridan J."/>
            <person name="Iwata A."/>
            <person name="Tuteja R."/>
            <person name="Penmetsa R.V."/>
            <person name="Wu W."/>
            <person name="Upadhyaya H.D."/>
            <person name="Yang S.P."/>
            <person name="Shah T."/>
            <person name="Saxena K.B."/>
            <person name="Michael T."/>
            <person name="McCombie W.R."/>
            <person name="Yang B."/>
            <person name="Zhang G."/>
            <person name="Yang H."/>
            <person name="Wang J."/>
            <person name="Spillane C."/>
            <person name="Cook D.R."/>
            <person name="May G.D."/>
            <person name="Xu X."/>
            <person name="Jackson S.A."/>
        </authorList>
    </citation>
    <scope>NUCLEOTIDE SEQUENCE [LARGE SCALE GENOMIC DNA]</scope>
</reference>
<dbReference type="Pfam" id="PF23598">
    <property type="entry name" value="LRR_14"/>
    <property type="match status" value="2"/>
</dbReference>
<name>A0A151QNE5_CAJCA</name>
<dbReference type="InterPro" id="IPR032675">
    <property type="entry name" value="LRR_dom_sf"/>
</dbReference>
<gene>
    <name evidence="3" type="ORF">KK1_047693</name>
</gene>
<dbReference type="InterPro" id="IPR055414">
    <property type="entry name" value="LRR_R13L4/SHOC2-like"/>
</dbReference>
<keyword evidence="1" id="KW-0677">Repeat</keyword>
<dbReference type="EMBL" id="KQ485656">
    <property type="protein sequence ID" value="KYP31805.1"/>
    <property type="molecule type" value="Genomic_DNA"/>
</dbReference>
<evidence type="ECO:0000313" key="4">
    <source>
        <dbReference type="Proteomes" id="UP000075243"/>
    </source>
</evidence>
<dbReference type="PANTHER" id="PTHR47186">
    <property type="entry name" value="LEUCINE-RICH REPEAT-CONTAINING PROTEIN 57"/>
    <property type="match status" value="1"/>
</dbReference>
<dbReference type="STRING" id="3821.A0A151QNE5"/>
<feature type="domain" description="Disease resistance R13L4/SHOC-2-like LRR" evidence="2">
    <location>
        <begin position="4"/>
        <end position="165"/>
    </location>
</feature>
<dbReference type="PANTHER" id="PTHR47186:SF57">
    <property type="entry name" value="OS02G0478300 PROTEIN"/>
    <property type="match status" value="1"/>
</dbReference>
<dbReference type="AlphaFoldDB" id="A0A151QNE5"/>
<evidence type="ECO:0000256" key="1">
    <source>
        <dbReference type="ARBA" id="ARBA00022737"/>
    </source>
</evidence>
<evidence type="ECO:0000259" key="2">
    <source>
        <dbReference type="Pfam" id="PF23598"/>
    </source>
</evidence>
<keyword evidence="4" id="KW-1185">Reference proteome</keyword>
<organism evidence="3 4">
    <name type="scientific">Cajanus cajan</name>
    <name type="common">Pigeon pea</name>
    <name type="synonym">Cajanus indicus</name>
    <dbReference type="NCBI Taxonomy" id="3821"/>
    <lineage>
        <taxon>Eukaryota</taxon>
        <taxon>Viridiplantae</taxon>
        <taxon>Streptophyta</taxon>
        <taxon>Embryophyta</taxon>
        <taxon>Tracheophyta</taxon>
        <taxon>Spermatophyta</taxon>
        <taxon>Magnoliopsida</taxon>
        <taxon>eudicotyledons</taxon>
        <taxon>Gunneridae</taxon>
        <taxon>Pentapetalae</taxon>
        <taxon>rosids</taxon>
        <taxon>fabids</taxon>
        <taxon>Fabales</taxon>
        <taxon>Fabaceae</taxon>
        <taxon>Papilionoideae</taxon>
        <taxon>50 kb inversion clade</taxon>
        <taxon>NPAAA clade</taxon>
        <taxon>indigoferoid/millettioid clade</taxon>
        <taxon>Phaseoleae</taxon>
        <taxon>Cajanus</taxon>
    </lineage>
</organism>
<proteinExistence type="predicted"/>